<protein>
    <submittedName>
        <fullName evidence="1">Uncharacterized protein</fullName>
    </submittedName>
</protein>
<evidence type="ECO:0000313" key="2">
    <source>
        <dbReference type="Proteomes" id="UP000032304"/>
    </source>
</evidence>
<dbReference type="EMBL" id="CM001750">
    <property type="protein sequence ID" value="KJB68854.1"/>
    <property type="molecule type" value="Genomic_DNA"/>
</dbReference>
<dbReference type="AlphaFoldDB" id="A0A0D2UJI0"/>
<dbReference type="Gramene" id="KJB68854">
    <property type="protein sequence ID" value="KJB68854"/>
    <property type="gene ID" value="B456_011G047000"/>
</dbReference>
<evidence type="ECO:0000313" key="1">
    <source>
        <dbReference type="EMBL" id="KJB68854.1"/>
    </source>
</evidence>
<organism evidence="1 2">
    <name type="scientific">Gossypium raimondii</name>
    <name type="common">Peruvian cotton</name>
    <name type="synonym">Gossypium klotzschianum subsp. raimondii</name>
    <dbReference type="NCBI Taxonomy" id="29730"/>
    <lineage>
        <taxon>Eukaryota</taxon>
        <taxon>Viridiplantae</taxon>
        <taxon>Streptophyta</taxon>
        <taxon>Embryophyta</taxon>
        <taxon>Tracheophyta</taxon>
        <taxon>Spermatophyta</taxon>
        <taxon>Magnoliopsida</taxon>
        <taxon>eudicotyledons</taxon>
        <taxon>Gunneridae</taxon>
        <taxon>Pentapetalae</taxon>
        <taxon>rosids</taxon>
        <taxon>malvids</taxon>
        <taxon>Malvales</taxon>
        <taxon>Malvaceae</taxon>
        <taxon>Malvoideae</taxon>
        <taxon>Gossypium</taxon>
    </lineage>
</organism>
<sequence length="74" mass="9144">MKRRKLVIERYLLVGCIRTVSYWCPTRTRRRHGRIRTRHTLKRVKKGHSRTLLWPESETEEKKPIYKNRTLVNR</sequence>
<dbReference type="Proteomes" id="UP000032304">
    <property type="component" value="Chromosome 11"/>
</dbReference>
<reference evidence="1 2" key="1">
    <citation type="journal article" date="2012" name="Nature">
        <title>Repeated polyploidization of Gossypium genomes and the evolution of spinnable cotton fibres.</title>
        <authorList>
            <person name="Paterson A.H."/>
            <person name="Wendel J.F."/>
            <person name="Gundlach H."/>
            <person name="Guo H."/>
            <person name="Jenkins J."/>
            <person name="Jin D."/>
            <person name="Llewellyn D."/>
            <person name="Showmaker K.C."/>
            <person name="Shu S."/>
            <person name="Udall J."/>
            <person name="Yoo M.J."/>
            <person name="Byers R."/>
            <person name="Chen W."/>
            <person name="Doron-Faigenboim A."/>
            <person name="Duke M.V."/>
            <person name="Gong L."/>
            <person name="Grimwood J."/>
            <person name="Grover C."/>
            <person name="Grupp K."/>
            <person name="Hu G."/>
            <person name="Lee T.H."/>
            <person name="Li J."/>
            <person name="Lin L."/>
            <person name="Liu T."/>
            <person name="Marler B.S."/>
            <person name="Page J.T."/>
            <person name="Roberts A.W."/>
            <person name="Romanel E."/>
            <person name="Sanders W.S."/>
            <person name="Szadkowski E."/>
            <person name="Tan X."/>
            <person name="Tang H."/>
            <person name="Xu C."/>
            <person name="Wang J."/>
            <person name="Wang Z."/>
            <person name="Zhang D."/>
            <person name="Zhang L."/>
            <person name="Ashrafi H."/>
            <person name="Bedon F."/>
            <person name="Bowers J.E."/>
            <person name="Brubaker C.L."/>
            <person name="Chee P.W."/>
            <person name="Das S."/>
            <person name="Gingle A.R."/>
            <person name="Haigler C.H."/>
            <person name="Harker D."/>
            <person name="Hoffmann L.V."/>
            <person name="Hovav R."/>
            <person name="Jones D.C."/>
            <person name="Lemke C."/>
            <person name="Mansoor S."/>
            <person name="ur Rahman M."/>
            <person name="Rainville L.N."/>
            <person name="Rambani A."/>
            <person name="Reddy U.K."/>
            <person name="Rong J.K."/>
            <person name="Saranga Y."/>
            <person name="Scheffler B.E."/>
            <person name="Scheffler J.A."/>
            <person name="Stelly D.M."/>
            <person name="Triplett B.A."/>
            <person name="Van Deynze A."/>
            <person name="Vaslin M.F."/>
            <person name="Waghmare V.N."/>
            <person name="Walford S.A."/>
            <person name="Wright R.J."/>
            <person name="Zaki E.A."/>
            <person name="Zhang T."/>
            <person name="Dennis E.S."/>
            <person name="Mayer K.F."/>
            <person name="Peterson D.G."/>
            <person name="Rokhsar D.S."/>
            <person name="Wang X."/>
            <person name="Schmutz J."/>
        </authorList>
    </citation>
    <scope>NUCLEOTIDE SEQUENCE [LARGE SCALE GENOMIC DNA]</scope>
</reference>
<keyword evidence="2" id="KW-1185">Reference proteome</keyword>
<proteinExistence type="predicted"/>
<accession>A0A0D2UJI0</accession>
<gene>
    <name evidence="1" type="ORF">B456_011G047000</name>
</gene>
<name>A0A0D2UJI0_GOSRA</name>